<keyword evidence="3" id="KW-1185">Reference proteome</keyword>
<dbReference type="EMBL" id="CALNXI010000338">
    <property type="protein sequence ID" value="CAH3025132.1"/>
    <property type="molecule type" value="Genomic_DNA"/>
</dbReference>
<feature type="compositionally biased region" description="Basic and acidic residues" evidence="1">
    <location>
        <begin position="11"/>
        <end position="27"/>
    </location>
</feature>
<dbReference type="Pfam" id="PF06784">
    <property type="entry name" value="UPF0240"/>
    <property type="match status" value="1"/>
</dbReference>
<sequence>MGARVTRFMKRPLETQRKVEKILENKPRPAPRYPSSKAALAKEQKSNEELFKERDQKDDEFLDRLKEFKIDSTDPQSEKRMPTGEESERKLPRSREPRYPREIGEPPKGKITPVKLSELFARRLQDPDTWTEEKLAEHYQLDKEALRAVLKYFSDYAVVKKKDFPRPQDDVPFLG</sequence>
<dbReference type="PANTHER" id="PTHR13338">
    <property type="entry name" value="UPF0240 PROTEIN"/>
    <property type="match status" value="1"/>
</dbReference>
<dbReference type="PANTHER" id="PTHR13338:SF4">
    <property type="entry name" value="NADH DEHYDROGENASE [UBIQUINONE] 1 ALPHA SUBCOMPLEX ASSEMBLY FACTOR 4"/>
    <property type="match status" value="1"/>
</dbReference>
<proteinExistence type="predicted"/>
<evidence type="ECO:0000313" key="2">
    <source>
        <dbReference type="EMBL" id="CAH3025132.1"/>
    </source>
</evidence>
<evidence type="ECO:0000256" key="1">
    <source>
        <dbReference type="SAM" id="MobiDB-lite"/>
    </source>
</evidence>
<feature type="compositionally biased region" description="Basic and acidic residues" evidence="1">
    <location>
        <begin position="40"/>
        <end position="108"/>
    </location>
</feature>
<organism evidence="2 3">
    <name type="scientific">Porites evermanni</name>
    <dbReference type="NCBI Taxonomy" id="104178"/>
    <lineage>
        <taxon>Eukaryota</taxon>
        <taxon>Metazoa</taxon>
        <taxon>Cnidaria</taxon>
        <taxon>Anthozoa</taxon>
        <taxon>Hexacorallia</taxon>
        <taxon>Scleractinia</taxon>
        <taxon>Fungiina</taxon>
        <taxon>Poritidae</taxon>
        <taxon>Porites</taxon>
    </lineage>
</organism>
<name>A0ABN8M9E9_9CNID</name>
<evidence type="ECO:0008006" key="4">
    <source>
        <dbReference type="Google" id="ProtNLM"/>
    </source>
</evidence>
<protein>
    <recommendedName>
        <fullName evidence="4">NADH dehydrogenase [ubiquinone] 1 alpha subcomplex assembly factor 4</fullName>
    </recommendedName>
</protein>
<dbReference type="Proteomes" id="UP001159427">
    <property type="component" value="Unassembled WGS sequence"/>
</dbReference>
<feature type="region of interest" description="Disordered" evidence="1">
    <location>
        <begin position="1"/>
        <end position="114"/>
    </location>
</feature>
<comment type="caution">
    <text evidence="2">The sequence shown here is derived from an EMBL/GenBank/DDBJ whole genome shotgun (WGS) entry which is preliminary data.</text>
</comment>
<gene>
    <name evidence="2" type="ORF">PEVE_00025152</name>
</gene>
<dbReference type="InterPro" id="IPR009622">
    <property type="entry name" value="NDUFAF4"/>
</dbReference>
<evidence type="ECO:0000313" key="3">
    <source>
        <dbReference type="Proteomes" id="UP001159427"/>
    </source>
</evidence>
<reference evidence="2 3" key="1">
    <citation type="submission" date="2022-05" db="EMBL/GenBank/DDBJ databases">
        <authorList>
            <consortium name="Genoscope - CEA"/>
            <person name="William W."/>
        </authorList>
    </citation>
    <scope>NUCLEOTIDE SEQUENCE [LARGE SCALE GENOMIC DNA]</scope>
</reference>
<accession>A0ABN8M9E9</accession>